<keyword evidence="2" id="KW-0808">Transferase</keyword>
<accession>A0A7X2P523</accession>
<protein>
    <submittedName>
        <fullName evidence="2">Glycosyltransferase</fullName>
    </submittedName>
</protein>
<dbReference type="RefSeq" id="WP_117525296.1">
    <property type="nucleotide sequence ID" value="NZ_JBQHRC010000001.1"/>
</dbReference>
<dbReference type="SUPFAM" id="SSF53448">
    <property type="entry name" value="Nucleotide-diphospho-sugar transferases"/>
    <property type="match status" value="1"/>
</dbReference>
<dbReference type="EMBL" id="VUMS01000018">
    <property type="protein sequence ID" value="MST67122.1"/>
    <property type="molecule type" value="Genomic_DNA"/>
</dbReference>
<evidence type="ECO:0000259" key="1">
    <source>
        <dbReference type="Pfam" id="PF00535"/>
    </source>
</evidence>
<dbReference type="Gene3D" id="3.90.550.10">
    <property type="entry name" value="Spore Coat Polysaccharide Biosynthesis Protein SpsA, Chain A"/>
    <property type="match status" value="1"/>
</dbReference>
<dbReference type="InterPro" id="IPR029044">
    <property type="entry name" value="Nucleotide-diphossugar_trans"/>
</dbReference>
<organism evidence="2 3">
    <name type="scientific">Oliverpabstia intestinalis</name>
    <dbReference type="NCBI Taxonomy" id="2606633"/>
    <lineage>
        <taxon>Bacteria</taxon>
        <taxon>Bacillati</taxon>
        <taxon>Bacillota</taxon>
        <taxon>Clostridia</taxon>
        <taxon>Lachnospirales</taxon>
        <taxon>Lachnospiraceae</taxon>
        <taxon>Oliverpabstia</taxon>
    </lineage>
</organism>
<reference evidence="2 3" key="1">
    <citation type="submission" date="2019-08" db="EMBL/GenBank/DDBJ databases">
        <title>In-depth cultivation of the pig gut microbiome towards novel bacterial diversity and tailored functional studies.</title>
        <authorList>
            <person name="Wylensek D."/>
            <person name="Hitch T.C.A."/>
            <person name="Clavel T."/>
        </authorList>
    </citation>
    <scope>NUCLEOTIDE SEQUENCE [LARGE SCALE GENOMIC DNA]</scope>
    <source>
        <strain evidence="2 3">BSM-380-WT-5A</strain>
    </source>
</reference>
<dbReference type="Proteomes" id="UP000440513">
    <property type="component" value="Unassembled WGS sequence"/>
</dbReference>
<dbReference type="AlphaFoldDB" id="A0A7X2P523"/>
<name>A0A7X2P523_9FIRM</name>
<dbReference type="Pfam" id="PF00535">
    <property type="entry name" value="Glycos_transf_2"/>
    <property type="match status" value="1"/>
</dbReference>
<gene>
    <name evidence="2" type="ORF">FYJ57_10425</name>
</gene>
<sequence>MNYTGKNHTFAICAYKESPFLEECIQSLLGQTIPSTIIIVTSTDNAYIQNMAEKYHLELFINHGESGITQDWMFAYRSARTELMTIAHQDDTYDRLYTETVLQQLSAARHPLIAFTDYGELRNGAIVNKNTLLKVKRTMLLPLHLKIFHNSIFVRRRVLSFGCPICCPSVTFVKDNLPDQIFFPGFRSDEDWQAWELLSRKRGAFVYCNRILMYHRIHDGSETSAILGDSARGNEDFQMFCKFWPKPIARLLTRAYSSSEKSNELENK</sequence>
<feature type="domain" description="Glycosyltransferase 2-like" evidence="1">
    <location>
        <begin position="10"/>
        <end position="156"/>
    </location>
</feature>
<evidence type="ECO:0000313" key="3">
    <source>
        <dbReference type="Proteomes" id="UP000440513"/>
    </source>
</evidence>
<dbReference type="GO" id="GO:0016740">
    <property type="term" value="F:transferase activity"/>
    <property type="evidence" value="ECO:0007669"/>
    <property type="project" value="UniProtKB-KW"/>
</dbReference>
<dbReference type="InterPro" id="IPR001173">
    <property type="entry name" value="Glyco_trans_2-like"/>
</dbReference>
<proteinExistence type="predicted"/>
<comment type="caution">
    <text evidence="2">The sequence shown here is derived from an EMBL/GenBank/DDBJ whole genome shotgun (WGS) entry which is preliminary data.</text>
</comment>
<keyword evidence="3" id="KW-1185">Reference proteome</keyword>
<evidence type="ECO:0000313" key="2">
    <source>
        <dbReference type="EMBL" id="MST67122.1"/>
    </source>
</evidence>